<dbReference type="EMBL" id="AP022870">
    <property type="protein sequence ID" value="BCB75238.1"/>
    <property type="molecule type" value="Genomic_DNA"/>
</dbReference>
<comment type="similarity">
    <text evidence="8">Belongs to the binding-protein-dependent transport system permease family.</text>
</comment>
<keyword evidence="3" id="KW-1003">Cell membrane</keyword>
<dbReference type="CDD" id="cd06261">
    <property type="entry name" value="TM_PBP2"/>
    <property type="match status" value="2"/>
</dbReference>
<gene>
    <name evidence="10" type="primary">sfuB</name>
    <name evidence="10" type="ORF">Pflav_016480</name>
</gene>
<evidence type="ECO:0000256" key="3">
    <source>
        <dbReference type="ARBA" id="ARBA00022475"/>
    </source>
</evidence>
<feature type="transmembrane region" description="Helical" evidence="8">
    <location>
        <begin position="95"/>
        <end position="115"/>
    </location>
</feature>
<dbReference type="SUPFAM" id="SSF161098">
    <property type="entry name" value="MetI-like"/>
    <property type="match status" value="2"/>
</dbReference>
<keyword evidence="5 8" id="KW-0812">Transmembrane</keyword>
<feature type="domain" description="ABC transmembrane type-1" evidence="9">
    <location>
        <begin position="314"/>
        <end position="504"/>
    </location>
</feature>
<reference evidence="10 11" key="1">
    <citation type="submission" date="2020-03" db="EMBL/GenBank/DDBJ databases">
        <title>Whole genome shotgun sequence of Phytohabitans flavus NBRC 107702.</title>
        <authorList>
            <person name="Komaki H."/>
            <person name="Tamura T."/>
        </authorList>
    </citation>
    <scope>NUCLEOTIDE SEQUENCE [LARGE SCALE GENOMIC DNA]</scope>
    <source>
        <strain evidence="10 11">NBRC 107702</strain>
    </source>
</reference>
<feature type="transmembrane region" description="Helical" evidence="8">
    <location>
        <begin position="380"/>
        <end position="397"/>
    </location>
</feature>
<feature type="domain" description="ABC transmembrane type-1" evidence="9">
    <location>
        <begin position="59"/>
        <end position="240"/>
    </location>
</feature>
<dbReference type="PANTHER" id="PTHR43357:SF3">
    <property type="entry name" value="FE(3+)-TRANSPORT SYSTEM PERMEASE PROTEIN FBPB 2"/>
    <property type="match status" value="1"/>
</dbReference>
<evidence type="ECO:0000256" key="5">
    <source>
        <dbReference type="ARBA" id="ARBA00022692"/>
    </source>
</evidence>
<dbReference type="GO" id="GO:0055085">
    <property type="term" value="P:transmembrane transport"/>
    <property type="evidence" value="ECO:0007669"/>
    <property type="project" value="InterPro"/>
</dbReference>
<dbReference type="PROSITE" id="PS50928">
    <property type="entry name" value="ABC_TM1"/>
    <property type="match status" value="2"/>
</dbReference>
<dbReference type="AlphaFoldDB" id="A0A6F8XN96"/>
<accession>A0A6F8XN96</accession>
<dbReference type="GO" id="GO:0005886">
    <property type="term" value="C:plasma membrane"/>
    <property type="evidence" value="ECO:0007669"/>
    <property type="project" value="UniProtKB-SubCell"/>
</dbReference>
<feature type="transmembrane region" description="Helical" evidence="8">
    <location>
        <begin position="318"/>
        <end position="340"/>
    </location>
</feature>
<feature type="transmembrane region" description="Helical" evidence="8">
    <location>
        <begin position="20"/>
        <end position="39"/>
    </location>
</feature>
<organism evidence="10 11">
    <name type="scientific">Phytohabitans flavus</name>
    <dbReference type="NCBI Taxonomy" id="1076124"/>
    <lineage>
        <taxon>Bacteria</taxon>
        <taxon>Bacillati</taxon>
        <taxon>Actinomycetota</taxon>
        <taxon>Actinomycetes</taxon>
        <taxon>Micromonosporales</taxon>
        <taxon>Micromonosporaceae</taxon>
    </lineage>
</organism>
<sequence length="513" mass="52942">MTSRDAAGVGPRPPLFRTSAALAVAALSAIPLWYVASGVADAGTGMVDLLWRPRVGELLTNTVLLVLAGTAACLVLGTAAAWLVERTDLPGRPLWTALMAAPLAVPAFVNSFGWSSLVPSFAGFGAAVVVTTLSYYPLVYLPVAAALRGTDPAFEEMARSLGCGPWRAFTRVTLPRLRPAALGGGLLVGLHMLAEFGAVQALRFDTFTTAIYDQYQSTFNGAAATALAGVLVLLCLLLLAGELRLAGSVRLARVGSGTSRQPTLHRLGRARPVAAAGLLLFAGAALGVPLGCIGYWLAVSTSTAFPAADLLATAGSTLALAAMGAAATTAAALPVAWLAVRRPGWPSRILERSTYVGNSLPGIVVALALITVAIKYAPGLYQTTAMLVVAYVTLFLPRAMVGIRSALAQIPAALDDVARTLGVRPAGALLRVTLPLIARGAGAGAGLVFIAVVTELTSTLLLAPIGTRTLATQFWSQSSEIHYGAAAPYALLMIAVSAPMAYLLIRTDHEAAR</sequence>
<feature type="transmembrane region" description="Helical" evidence="8">
    <location>
        <begin position="486"/>
        <end position="505"/>
    </location>
</feature>
<dbReference type="RefSeq" id="WP_197938191.1">
    <property type="nucleotide sequence ID" value="NZ_AP022870.1"/>
</dbReference>
<evidence type="ECO:0000256" key="4">
    <source>
        <dbReference type="ARBA" id="ARBA00022519"/>
    </source>
</evidence>
<feature type="transmembrane region" description="Helical" evidence="8">
    <location>
        <begin position="180"/>
        <end position="202"/>
    </location>
</feature>
<evidence type="ECO:0000256" key="6">
    <source>
        <dbReference type="ARBA" id="ARBA00022989"/>
    </source>
</evidence>
<keyword evidence="2 8" id="KW-0813">Transport</keyword>
<dbReference type="Proteomes" id="UP000502508">
    <property type="component" value="Chromosome"/>
</dbReference>
<feature type="transmembrane region" description="Helical" evidence="8">
    <location>
        <begin position="441"/>
        <end position="466"/>
    </location>
</feature>
<evidence type="ECO:0000313" key="11">
    <source>
        <dbReference type="Proteomes" id="UP000502508"/>
    </source>
</evidence>
<reference evidence="10 11" key="2">
    <citation type="submission" date="2020-03" db="EMBL/GenBank/DDBJ databases">
        <authorList>
            <person name="Ichikawa N."/>
            <person name="Kimura A."/>
            <person name="Kitahashi Y."/>
            <person name="Uohara A."/>
        </authorList>
    </citation>
    <scope>NUCLEOTIDE SEQUENCE [LARGE SCALE GENOMIC DNA]</scope>
    <source>
        <strain evidence="10 11">NBRC 107702</strain>
    </source>
</reference>
<name>A0A6F8XN96_9ACTN</name>
<evidence type="ECO:0000256" key="2">
    <source>
        <dbReference type="ARBA" id="ARBA00022448"/>
    </source>
</evidence>
<dbReference type="Pfam" id="PF00528">
    <property type="entry name" value="BPD_transp_1"/>
    <property type="match status" value="2"/>
</dbReference>
<protein>
    <submittedName>
        <fullName evidence="10">Iron ABC transporter permease</fullName>
    </submittedName>
</protein>
<keyword evidence="4" id="KW-0997">Cell inner membrane</keyword>
<feature type="transmembrane region" description="Helical" evidence="8">
    <location>
        <begin position="352"/>
        <end position="374"/>
    </location>
</feature>
<evidence type="ECO:0000256" key="1">
    <source>
        <dbReference type="ARBA" id="ARBA00004429"/>
    </source>
</evidence>
<comment type="subcellular location">
    <subcellularLocation>
        <location evidence="1">Cell inner membrane</location>
        <topology evidence="1">Multi-pass membrane protein</topology>
    </subcellularLocation>
    <subcellularLocation>
        <location evidence="8">Cell membrane</location>
        <topology evidence="8">Multi-pass membrane protein</topology>
    </subcellularLocation>
</comment>
<feature type="transmembrane region" description="Helical" evidence="8">
    <location>
        <begin position="222"/>
        <end position="240"/>
    </location>
</feature>
<evidence type="ECO:0000259" key="9">
    <source>
        <dbReference type="PROSITE" id="PS50928"/>
    </source>
</evidence>
<dbReference type="Gene3D" id="1.10.3720.10">
    <property type="entry name" value="MetI-like"/>
    <property type="match status" value="2"/>
</dbReference>
<dbReference type="PANTHER" id="PTHR43357">
    <property type="entry name" value="INNER MEMBRANE ABC TRANSPORTER PERMEASE PROTEIN YDCV"/>
    <property type="match status" value="1"/>
</dbReference>
<keyword evidence="11" id="KW-1185">Reference proteome</keyword>
<dbReference type="InterPro" id="IPR035906">
    <property type="entry name" value="MetI-like_sf"/>
</dbReference>
<feature type="transmembrane region" description="Helical" evidence="8">
    <location>
        <begin position="121"/>
        <end position="147"/>
    </location>
</feature>
<evidence type="ECO:0000256" key="8">
    <source>
        <dbReference type="RuleBase" id="RU363032"/>
    </source>
</evidence>
<dbReference type="KEGG" id="pfla:Pflav_016480"/>
<keyword evidence="6 8" id="KW-1133">Transmembrane helix</keyword>
<proteinExistence type="inferred from homology"/>
<dbReference type="InterPro" id="IPR000515">
    <property type="entry name" value="MetI-like"/>
</dbReference>
<feature type="transmembrane region" description="Helical" evidence="8">
    <location>
        <begin position="273"/>
        <end position="298"/>
    </location>
</feature>
<feature type="transmembrane region" description="Helical" evidence="8">
    <location>
        <begin position="59"/>
        <end position="83"/>
    </location>
</feature>
<keyword evidence="7 8" id="KW-0472">Membrane</keyword>
<evidence type="ECO:0000313" key="10">
    <source>
        <dbReference type="EMBL" id="BCB75238.1"/>
    </source>
</evidence>
<evidence type="ECO:0000256" key="7">
    <source>
        <dbReference type="ARBA" id="ARBA00023136"/>
    </source>
</evidence>